<accession>A0A7J6FFG7</accession>
<gene>
    <name evidence="9" type="ORF">G4B88_023782</name>
</gene>
<dbReference type="InterPro" id="IPR027417">
    <property type="entry name" value="P-loop_NTPase"/>
</dbReference>
<dbReference type="GO" id="GO:0098542">
    <property type="term" value="P:defense response to other organism"/>
    <property type="evidence" value="ECO:0007669"/>
    <property type="project" value="TreeGrafter"/>
</dbReference>
<feature type="domain" description="Disease resistance N-terminal" evidence="6">
    <location>
        <begin position="5"/>
        <end position="93"/>
    </location>
</feature>
<proteinExistence type="predicted"/>
<evidence type="ECO:0008006" key="11">
    <source>
        <dbReference type="Google" id="ProtNLM"/>
    </source>
</evidence>
<dbReference type="AlphaFoldDB" id="A0A7J6FFG7"/>
<evidence type="ECO:0000313" key="10">
    <source>
        <dbReference type="Proteomes" id="UP000583929"/>
    </source>
</evidence>
<protein>
    <recommendedName>
        <fullName evidence="11">NB-ARC domain, LRR domain containing protein</fullName>
    </recommendedName>
</protein>
<dbReference type="FunFam" id="1.10.10.10:FF:000322">
    <property type="entry name" value="Probable disease resistance protein At1g63360"/>
    <property type="match status" value="1"/>
</dbReference>
<dbReference type="SUPFAM" id="SSF52058">
    <property type="entry name" value="L domain-like"/>
    <property type="match status" value="1"/>
</dbReference>
<feature type="domain" description="Disease resistance R13L4/SHOC-2-like LRR" evidence="8">
    <location>
        <begin position="557"/>
        <end position="886"/>
    </location>
</feature>
<sequence>MAETFLTPVIEKLLDLLITQPMILLKGVHKEVKSLKDELKIIQPFLIDAEKKLSKGELGDAAKEWLKQLKEVAERVEDVVDEYLYHFAKHDHHYGDRGFLTSIRRAGGYVRSLKLRHDLASQIQDINKSLQKVKERGQSYGLRSSDEGSSSSRSINTNASVIDPRLGSLFVNKNELVGMDSISTELVKSLIDGPSTRSVISLVGEGGIGKTTLARNVYNAEYVRQHFECFAWITVSQSYDLEKVLYTMKNQICPMKEEHIGSMEGVMDLLRKHLQTMRYVIVFDDVWDSEFWSCIKHALTSYNNKGDRVIITTRNTRIANDANDTPFDQVQFLKTWPPELAWELFCRKAFRFEFEASCPQELEQLSREIISKCHGLPLVIAAVAGLFSKKQKSKLEWERVLDNLNYEFEKNPKLTNVSKILSFSYDDLPYHLKSCFLYFGIFPQDSIIFENKLYRLWIAEDFIKSRRDKTEEQVAEEYLTELIHRNLVSFVVENGIKRRCRVHDLIHDVILTKYEELCFCQIINQSKLRFKGDCLRLAINNTTKGVLNLIGDYSKTRSIFFFDIDDELTESFIITLFRKCKFLKVLDFEDAPLDKLPKEVGNLFNLKYLNLRMTNVKLIPKSIGNLQNLQTLNVTKSFVQDLPIEINKLRNLRHLLGRTIISYEIDYRFDLDIGVKIHKGIGCLEELQTLSSVRVSSSRVDLVKELEKLRKLKILGMKHLTAGIAETLCVSLEKMSQLETLYLQTINEDEILDLKSLSSPPPFLRYLALMCQLQQLPHWISKLQHLQGLELWSSRLTNDPLKHLKHLPNLAFLKMVEAYIGDGLHFEEGGFKRLKELILHNMEDINVMKIETGALPLLEKLAFGPFPLMREMPSDIKLLTNLKSLEIRDMSREFVVDLQPDCPGYWKIDHVPSVIFWYKFKGNIYETYKLGKSNLLERLQAS</sequence>
<dbReference type="EMBL" id="JAATIQ010000221">
    <property type="protein sequence ID" value="KAF4369378.1"/>
    <property type="molecule type" value="Genomic_DNA"/>
</dbReference>
<evidence type="ECO:0000259" key="5">
    <source>
        <dbReference type="Pfam" id="PF00931"/>
    </source>
</evidence>
<dbReference type="InterPro" id="IPR002182">
    <property type="entry name" value="NB-ARC"/>
</dbReference>
<dbReference type="FunFam" id="3.40.50.300:FF:001091">
    <property type="entry name" value="Probable disease resistance protein At1g61300"/>
    <property type="match status" value="1"/>
</dbReference>
<dbReference type="InterPro" id="IPR055414">
    <property type="entry name" value="LRR_R13L4/SHOC2-like"/>
</dbReference>
<evidence type="ECO:0000313" key="9">
    <source>
        <dbReference type="EMBL" id="KAF4369378.1"/>
    </source>
</evidence>
<dbReference type="CDD" id="cd14798">
    <property type="entry name" value="RX-CC_like"/>
    <property type="match status" value="1"/>
</dbReference>
<dbReference type="InterPro" id="IPR044974">
    <property type="entry name" value="Disease_R_plants"/>
</dbReference>
<evidence type="ECO:0000256" key="1">
    <source>
        <dbReference type="ARBA" id="ARBA00022737"/>
    </source>
</evidence>
<dbReference type="Gene3D" id="3.40.50.300">
    <property type="entry name" value="P-loop containing nucleotide triphosphate hydrolases"/>
    <property type="match status" value="1"/>
</dbReference>
<keyword evidence="1" id="KW-0677">Repeat</keyword>
<evidence type="ECO:0000256" key="3">
    <source>
        <dbReference type="ARBA" id="ARBA00022821"/>
    </source>
</evidence>
<feature type="region of interest" description="Disordered" evidence="4">
    <location>
        <begin position="137"/>
        <end position="157"/>
    </location>
</feature>
<dbReference type="InterPro" id="IPR032675">
    <property type="entry name" value="LRR_dom_sf"/>
</dbReference>
<dbReference type="InterPro" id="IPR041118">
    <property type="entry name" value="Rx_N"/>
</dbReference>
<dbReference type="InterPro" id="IPR042197">
    <property type="entry name" value="Apaf_helical"/>
</dbReference>
<dbReference type="Pfam" id="PF18052">
    <property type="entry name" value="Rx_N"/>
    <property type="match status" value="1"/>
</dbReference>
<feature type="domain" description="Disease resistance protein winged helix" evidence="7">
    <location>
        <begin position="441"/>
        <end position="510"/>
    </location>
</feature>
<dbReference type="PRINTS" id="PR00364">
    <property type="entry name" value="DISEASERSIST"/>
</dbReference>
<name>A0A7J6FFG7_CANSA</name>
<dbReference type="Gene3D" id="1.10.8.430">
    <property type="entry name" value="Helical domain of apoptotic protease-activating factors"/>
    <property type="match status" value="1"/>
</dbReference>
<keyword evidence="3" id="KW-0611">Plant defense</keyword>
<feature type="compositionally biased region" description="Low complexity" evidence="4">
    <location>
        <begin position="139"/>
        <end position="154"/>
    </location>
</feature>
<dbReference type="PANTHER" id="PTHR23155:SF1052">
    <property type="entry name" value="DISEASE RESISTANCE PROTEIN RPM1"/>
    <property type="match status" value="1"/>
</dbReference>
<comment type="caution">
    <text evidence="9">The sequence shown here is derived from an EMBL/GenBank/DDBJ whole genome shotgun (WGS) entry which is preliminary data.</text>
</comment>
<reference evidence="9 10" key="1">
    <citation type="journal article" date="2020" name="bioRxiv">
        <title>Sequence and annotation of 42 cannabis genomes reveals extensive copy number variation in cannabinoid synthesis and pathogen resistance genes.</title>
        <authorList>
            <person name="Mckernan K.J."/>
            <person name="Helbert Y."/>
            <person name="Kane L.T."/>
            <person name="Ebling H."/>
            <person name="Zhang L."/>
            <person name="Liu B."/>
            <person name="Eaton Z."/>
            <person name="Mclaughlin S."/>
            <person name="Kingan S."/>
            <person name="Baybayan P."/>
            <person name="Concepcion G."/>
            <person name="Jordan M."/>
            <person name="Riva A."/>
            <person name="Barbazuk W."/>
            <person name="Harkins T."/>
        </authorList>
    </citation>
    <scope>NUCLEOTIDE SEQUENCE [LARGE SCALE GENOMIC DNA]</scope>
    <source>
        <strain evidence="10">cv. Jamaican Lion 4</strain>
        <tissue evidence="9">Leaf</tissue>
    </source>
</reference>
<organism evidence="9 10">
    <name type="scientific">Cannabis sativa</name>
    <name type="common">Hemp</name>
    <name type="synonym">Marijuana</name>
    <dbReference type="NCBI Taxonomy" id="3483"/>
    <lineage>
        <taxon>Eukaryota</taxon>
        <taxon>Viridiplantae</taxon>
        <taxon>Streptophyta</taxon>
        <taxon>Embryophyta</taxon>
        <taxon>Tracheophyta</taxon>
        <taxon>Spermatophyta</taxon>
        <taxon>Magnoliopsida</taxon>
        <taxon>eudicotyledons</taxon>
        <taxon>Gunneridae</taxon>
        <taxon>Pentapetalae</taxon>
        <taxon>rosids</taxon>
        <taxon>fabids</taxon>
        <taxon>Rosales</taxon>
        <taxon>Cannabaceae</taxon>
        <taxon>Cannabis</taxon>
    </lineage>
</organism>
<dbReference type="Gene3D" id="3.80.10.10">
    <property type="entry name" value="Ribonuclease Inhibitor"/>
    <property type="match status" value="1"/>
</dbReference>
<feature type="domain" description="NB-ARC" evidence="5">
    <location>
        <begin position="185"/>
        <end position="351"/>
    </location>
</feature>
<dbReference type="GO" id="GO:0043531">
    <property type="term" value="F:ADP binding"/>
    <property type="evidence" value="ECO:0007669"/>
    <property type="project" value="InterPro"/>
</dbReference>
<dbReference type="InterPro" id="IPR036388">
    <property type="entry name" value="WH-like_DNA-bd_sf"/>
</dbReference>
<dbReference type="SUPFAM" id="SSF52540">
    <property type="entry name" value="P-loop containing nucleoside triphosphate hydrolases"/>
    <property type="match status" value="1"/>
</dbReference>
<dbReference type="InterPro" id="IPR038005">
    <property type="entry name" value="RX-like_CC"/>
</dbReference>
<evidence type="ECO:0000256" key="4">
    <source>
        <dbReference type="SAM" id="MobiDB-lite"/>
    </source>
</evidence>
<evidence type="ECO:0000256" key="2">
    <source>
        <dbReference type="ARBA" id="ARBA00022741"/>
    </source>
</evidence>
<dbReference type="Pfam" id="PF23598">
    <property type="entry name" value="LRR_14"/>
    <property type="match status" value="1"/>
</dbReference>
<keyword evidence="2" id="KW-0547">Nucleotide-binding</keyword>
<dbReference type="Pfam" id="PF00931">
    <property type="entry name" value="NB-ARC"/>
    <property type="match status" value="1"/>
</dbReference>
<dbReference type="Proteomes" id="UP000583929">
    <property type="component" value="Unassembled WGS sequence"/>
</dbReference>
<keyword evidence="10" id="KW-1185">Reference proteome</keyword>
<dbReference type="Gene3D" id="1.10.10.10">
    <property type="entry name" value="Winged helix-like DNA-binding domain superfamily/Winged helix DNA-binding domain"/>
    <property type="match status" value="1"/>
</dbReference>
<evidence type="ECO:0000259" key="7">
    <source>
        <dbReference type="Pfam" id="PF23559"/>
    </source>
</evidence>
<dbReference type="InterPro" id="IPR058922">
    <property type="entry name" value="WHD_DRP"/>
</dbReference>
<evidence type="ECO:0000259" key="8">
    <source>
        <dbReference type="Pfam" id="PF23598"/>
    </source>
</evidence>
<dbReference type="Pfam" id="PF23559">
    <property type="entry name" value="WHD_DRP"/>
    <property type="match status" value="1"/>
</dbReference>
<evidence type="ECO:0000259" key="6">
    <source>
        <dbReference type="Pfam" id="PF18052"/>
    </source>
</evidence>
<dbReference type="PANTHER" id="PTHR23155">
    <property type="entry name" value="DISEASE RESISTANCE PROTEIN RP"/>
    <property type="match status" value="1"/>
</dbReference>
<dbReference type="Gene3D" id="1.20.5.4130">
    <property type="match status" value="1"/>
</dbReference>